<dbReference type="Pfam" id="PF13545">
    <property type="entry name" value="HTH_Crp_2"/>
    <property type="match status" value="1"/>
</dbReference>
<feature type="domain" description="HTH crp-type" evidence="1">
    <location>
        <begin position="145"/>
        <end position="219"/>
    </location>
</feature>
<dbReference type="InterPro" id="IPR000595">
    <property type="entry name" value="cNMP-bd_dom"/>
</dbReference>
<proteinExistence type="predicted"/>
<comment type="caution">
    <text evidence="2">The sequence shown here is derived from an EMBL/GenBank/DDBJ whole genome shotgun (WGS) entry which is preliminary data.</text>
</comment>
<accession>A0ABS6BKH5</accession>
<evidence type="ECO:0000313" key="3">
    <source>
        <dbReference type="Proteomes" id="UP000776276"/>
    </source>
</evidence>
<evidence type="ECO:0000313" key="2">
    <source>
        <dbReference type="EMBL" id="MBU3078798.1"/>
    </source>
</evidence>
<dbReference type="PROSITE" id="PS51063">
    <property type="entry name" value="HTH_CRP_2"/>
    <property type="match status" value="1"/>
</dbReference>
<keyword evidence="3" id="KW-1185">Reference proteome</keyword>
<reference evidence="2 3" key="1">
    <citation type="submission" date="2021-06" db="EMBL/GenBank/DDBJ databases">
        <title>Sphingomonas sp. XMGL2, whole genome shotgun sequencing project.</title>
        <authorList>
            <person name="Zhao G."/>
            <person name="Shen L."/>
        </authorList>
    </citation>
    <scope>NUCLEOTIDE SEQUENCE [LARGE SCALE GENOMIC DNA]</scope>
    <source>
        <strain evidence="2 3">XMGL2</strain>
    </source>
</reference>
<name>A0ABS6BKH5_9SPHN</name>
<evidence type="ECO:0000259" key="1">
    <source>
        <dbReference type="PROSITE" id="PS51063"/>
    </source>
</evidence>
<protein>
    <submittedName>
        <fullName evidence="2">Crp/Fnr family transcriptional regulator</fullName>
    </submittedName>
</protein>
<sequence>MIVNLLNKLARRDMLDEHERAVLMAAPAGTKQFGPRRNIVRQGEPLTQSMLLLDGFVCRYIDLADGKRQILEFHMPGDFIDLQGFLLKSLEHNMASVSPVTVALVPHTTLRHITENEPHLTRLLWFTTLIDAAIHRQWIVSNGRRSAIARVAHLMCELDTRLDVAGLSDGNSFFLPFTQADIADATGLTSIHVNRMLRVLRDDGVMTFRDGRVTITNRPALADIAEFDPAYLYLHSEPR</sequence>
<gene>
    <name evidence="2" type="ORF">KOF26_13060</name>
</gene>
<dbReference type="InterPro" id="IPR012318">
    <property type="entry name" value="HTH_CRP"/>
</dbReference>
<dbReference type="CDD" id="cd00038">
    <property type="entry name" value="CAP_ED"/>
    <property type="match status" value="1"/>
</dbReference>
<dbReference type="EMBL" id="JAHKRT010000007">
    <property type="protein sequence ID" value="MBU3078798.1"/>
    <property type="molecule type" value="Genomic_DNA"/>
</dbReference>
<dbReference type="SMART" id="SM00419">
    <property type="entry name" value="HTH_CRP"/>
    <property type="match status" value="1"/>
</dbReference>
<dbReference type="Proteomes" id="UP000776276">
    <property type="component" value="Unassembled WGS sequence"/>
</dbReference>
<organism evidence="2 3">
    <name type="scientific">Sphingomonas quercus</name>
    <dbReference type="NCBI Taxonomy" id="2842451"/>
    <lineage>
        <taxon>Bacteria</taxon>
        <taxon>Pseudomonadati</taxon>
        <taxon>Pseudomonadota</taxon>
        <taxon>Alphaproteobacteria</taxon>
        <taxon>Sphingomonadales</taxon>
        <taxon>Sphingomonadaceae</taxon>
        <taxon>Sphingomonas</taxon>
    </lineage>
</organism>
<dbReference type="Pfam" id="PF00027">
    <property type="entry name" value="cNMP_binding"/>
    <property type="match status" value="1"/>
</dbReference>